<dbReference type="Gramene" id="QL02p059868:mrna">
    <property type="protein sequence ID" value="QL02p059868:mrna"/>
    <property type="gene ID" value="QL02p059868"/>
</dbReference>
<proteinExistence type="inferred from homology"/>
<reference evidence="8" key="2">
    <citation type="submission" date="2021-01" db="UniProtKB">
        <authorList>
            <consortium name="EnsemblPlants"/>
        </authorList>
    </citation>
    <scope>IDENTIFICATION</scope>
</reference>
<evidence type="ECO:0000256" key="5">
    <source>
        <dbReference type="ARBA" id="ARBA00022840"/>
    </source>
</evidence>
<keyword evidence="4" id="KW-0347">Helicase</keyword>
<evidence type="ECO:0008006" key="10">
    <source>
        <dbReference type="Google" id="ProtNLM"/>
    </source>
</evidence>
<evidence type="ECO:0000313" key="9">
    <source>
        <dbReference type="Proteomes" id="UP000594261"/>
    </source>
</evidence>
<accession>A0A7N2KXH1</accession>
<dbReference type="Pfam" id="PF13086">
    <property type="entry name" value="AAA_11"/>
    <property type="match status" value="1"/>
</dbReference>
<keyword evidence="3" id="KW-0378">Hydrolase</keyword>
<keyword evidence="2" id="KW-0547">Nucleotide-binding</keyword>
<dbReference type="EnsemblPlants" id="QL02p059868:mrna">
    <property type="protein sequence ID" value="QL02p059868:mrna"/>
    <property type="gene ID" value="QL02p059868"/>
</dbReference>
<dbReference type="PANTHER" id="PTHR43788:SF3">
    <property type="entry name" value="P-LOOP CONTAINING NUCLEOSIDE TRIPHOSPHATE HYDROLASES SUPERFAMILY PROTEIN"/>
    <property type="match status" value="1"/>
</dbReference>
<evidence type="ECO:0000256" key="3">
    <source>
        <dbReference type="ARBA" id="ARBA00022801"/>
    </source>
</evidence>
<dbReference type="PANTHER" id="PTHR43788">
    <property type="entry name" value="DNA2/NAM7 HELICASE FAMILY MEMBER"/>
    <property type="match status" value="1"/>
</dbReference>
<sequence length="140" mass="15379">MAIEPSCWIPVLQGKHCILVGDQCQLAPVILSRKALEGGLGVSLLERATTLHDGVLATKLTTQYRMNDAIASWVSKEMYGGSLKSSSTVFSHLLVDSPFVMATALRLSHNSCSSIYYGAHIGFSNGILFNINQRLRKYYQ</sequence>
<dbReference type="SUPFAM" id="SSF52540">
    <property type="entry name" value="P-loop containing nucleoside triphosphate hydrolases"/>
    <property type="match status" value="1"/>
</dbReference>
<evidence type="ECO:0000256" key="4">
    <source>
        <dbReference type="ARBA" id="ARBA00022806"/>
    </source>
</evidence>
<evidence type="ECO:0000259" key="6">
    <source>
        <dbReference type="Pfam" id="PF13086"/>
    </source>
</evidence>
<comment type="similarity">
    <text evidence="1">Belongs to the DNA2/NAM7 helicase family.</text>
</comment>
<dbReference type="InterPro" id="IPR041679">
    <property type="entry name" value="DNA2/NAM7-like_C"/>
</dbReference>
<dbReference type="Proteomes" id="UP000594261">
    <property type="component" value="Chromosome 2"/>
</dbReference>
<dbReference type="AlphaFoldDB" id="A0A7N2KXH1"/>
<dbReference type="InterPro" id="IPR041677">
    <property type="entry name" value="DNA2/NAM7_AAA_11"/>
</dbReference>
<dbReference type="InterPro" id="IPR050534">
    <property type="entry name" value="Coronavir_polyprotein_1ab"/>
</dbReference>
<reference evidence="9" key="1">
    <citation type="journal article" date="2016" name="G3 (Bethesda)">
        <title>First Draft Assembly and Annotation of the Genome of a California Endemic Oak Quercus lobata Nee (Fagaceae).</title>
        <authorList>
            <person name="Sork V.L."/>
            <person name="Fitz-Gibbon S.T."/>
            <person name="Puiu D."/>
            <person name="Crepeau M."/>
            <person name="Gugger P.F."/>
            <person name="Sherman R."/>
            <person name="Stevens K."/>
            <person name="Langley C.H."/>
            <person name="Pellegrini M."/>
            <person name="Salzberg S.L."/>
        </authorList>
    </citation>
    <scope>NUCLEOTIDE SEQUENCE [LARGE SCALE GENOMIC DNA]</scope>
    <source>
        <strain evidence="9">cv. SW786</strain>
    </source>
</reference>
<dbReference type="GO" id="GO:0016787">
    <property type="term" value="F:hydrolase activity"/>
    <property type="evidence" value="ECO:0007669"/>
    <property type="project" value="UniProtKB-KW"/>
</dbReference>
<feature type="domain" description="DNA2/NAM7 helicase-like C-terminal" evidence="7">
    <location>
        <begin position="41"/>
        <end position="95"/>
    </location>
</feature>
<dbReference type="InParanoid" id="A0A7N2KXH1"/>
<name>A0A7N2KXH1_QUELO</name>
<evidence type="ECO:0000259" key="7">
    <source>
        <dbReference type="Pfam" id="PF13087"/>
    </source>
</evidence>
<dbReference type="GO" id="GO:0043139">
    <property type="term" value="F:5'-3' DNA helicase activity"/>
    <property type="evidence" value="ECO:0007669"/>
    <property type="project" value="TreeGrafter"/>
</dbReference>
<dbReference type="Gene3D" id="3.40.50.300">
    <property type="entry name" value="P-loop containing nucleotide triphosphate hydrolases"/>
    <property type="match status" value="1"/>
</dbReference>
<keyword evidence="9" id="KW-1185">Reference proteome</keyword>
<dbReference type="Pfam" id="PF13087">
    <property type="entry name" value="AAA_12"/>
    <property type="match status" value="1"/>
</dbReference>
<evidence type="ECO:0000313" key="8">
    <source>
        <dbReference type="EnsemblPlants" id="QL02p059868:mrna"/>
    </source>
</evidence>
<keyword evidence="5" id="KW-0067">ATP-binding</keyword>
<dbReference type="GO" id="GO:0005524">
    <property type="term" value="F:ATP binding"/>
    <property type="evidence" value="ECO:0007669"/>
    <property type="project" value="UniProtKB-KW"/>
</dbReference>
<protein>
    <recommendedName>
        <fullName evidence="10">DNA2/NAM7 helicase helicase domain-containing protein</fullName>
    </recommendedName>
</protein>
<evidence type="ECO:0000256" key="2">
    <source>
        <dbReference type="ARBA" id="ARBA00022741"/>
    </source>
</evidence>
<dbReference type="InterPro" id="IPR027417">
    <property type="entry name" value="P-loop_NTPase"/>
</dbReference>
<evidence type="ECO:0000256" key="1">
    <source>
        <dbReference type="ARBA" id="ARBA00007913"/>
    </source>
</evidence>
<organism evidence="8 9">
    <name type="scientific">Quercus lobata</name>
    <name type="common">Valley oak</name>
    <dbReference type="NCBI Taxonomy" id="97700"/>
    <lineage>
        <taxon>Eukaryota</taxon>
        <taxon>Viridiplantae</taxon>
        <taxon>Streptophyta</taxon>
        <taxon>Embryophyta</taxon>
        <taxon>Tracheophyta</taxon>
        <taxon>Spermatophyta</taxon>
        <taxon>Magnoliopsida</taxon>
        <taxon>eudicotyledons</taxon>
        <taxon>Gunneridae</taxon>
        <taxon>Pentapetalae</taxon>
        <taxon>rosids</taxon>
        <taxon>fabids</taxon>
        <taxon>Fagales</taxon>
        <taxon>Fagaceae</taxon>
        <taxon>Quercus</taxon>
    </lineage>
</organism>
<feature type="domain" description="DNA2/NAM7 helicase helicase" evidence="6">
    <location>
        <begin position="1"/>
        <end position="33"/>
    </location>
</feature>